<evidence type="ECO:0000256" key="1">
    <source>
        <dbReference type="SAM" id="MobiDB-lite"/>
    </source>
</evidence>
<comment type="caution">
    <text evidence="2">The sequence shown here is derived from an EMBL/GenBank/DDBJ whole genome shotgun (WGS) entry which is preliminary data.</text>
</comment>
<sequence length="191" mass="20612">MAGQFSPSPFKDKYLERGFYSKRWDSTPNPSGRKSAALTATPPAAGTDGGNRARGPGREVTVEEGQEGAEDQQQVAEGQEVPAARRDIVAVAGSACILDPLVRDEHVARNRLRHAVQRRAAGVIRALICRFRCVLTCSTFSKTLSRFFPSAICTSSLVQLRLSSSATSAGYLETFSRPSGTLRRAAKGQLK</sequence>
<name>A0A0P7UKH5_SCLFO</name>
<dbReference type="EMBL" id="JARO02011527">
    <property type="protein sequence ID" value="KPP59832.1"/>
    <property type="molecule type" value="Genomic_DNA"/>
</dbReference>
<feature type="region of interest" description="Disordered" evidence="1">
    <location>
        <begin position="20"/>
        <end position="73"/>
    </location>
</feature>
<reference evidence="2 3" key="1">
    <citation type="submission" date="2015-08" db="EMBL/GenBank/DDBJ databases">
        <title>The genome of the Asian arowana (Scleropages formosus).</title>
        <authorList>
            <person name="Tan M.H."/>
            <person name="Gan H.M."/>
            <person name="Croft L.J."/>
            <person name="Austin C.M."/>
        </authorList>
    </citation>
    <scope>NUCLEOTIDE SEQUENCE [LARGE SCALE GENOMIC DNA]</scope>
    <source>
        <strain evidence="2">Aro1</strain>
    </source>
</reference>
<accession>A0A0P7UKH5</accession>
<dbReference type="Proteomes" id="UP000034805">
    <property type="component" value="Unassembled WGS sequence"/>
</dbReference>
<feature type="compositionally biased region" description="Low complexity" evidence="1">
    <location>
        <begin position="36"/>
        <end position="46"/>
    </location>
</feature>
<dbReference type="AlphaFoldDB" id="A0A0P7UKH5"/>
<gene>
    <name evidence="2" type="ORF">Z043_122213</name>
</gene>
<organism evidence="2 3">
    <name type="scientific">Scleropages formosus</name>
    <name type="common">Asian bonytongue</name>
    <name type="synonym">Osteoglossum formosum</name>
    <dbReference type="NCBI Taxonomy" id="113540"/>
    <lineage>
        <taxon>Eukaryota</taxon>
        <taxon>Metazoa</taxon>
        <taxon>Chordata</taxon>
        <taxon>Craniata</taxon>
        <taxon>Vertebrata</taxon>
        <taxon>Euteleostomi</taxon>
        <taxon>Actinopterygii</taxon>
        <taxon>Neopterygii</taxon>
        <taxon>Teleostei</taxon>
        <taxon>Osteoglossocephala</taxon>
        <taxon>Osteoglossomorpha</taxon>
        <taxon>Osteoglossiformes</taxon>
        <taxon>Osteoglossidae</taxon>
        <taxon>Scleropages</taxon>
    </lineage>
</organism>
<evidence type="ECO:0000313" key="3">
    <source>
        <dbReference type="Proteomes" id="UP000034805"/>
    </source>
</evidence>
<evidence type="ECO:0000313" key="2">
    <source>
        <dbReference type="EMBL" id="KPP59832.1"/>
    </source>
</evidence>
<proteinExistence type="predicted"/>
<protein>
    <submittedName>
        <fullName evidence="2">Uncharacterized protein</fullName>
    </submittedName>
</protein>